<dbReference type="Proteomes" id="UP000612282">
    <property type="component" value="Unassembled WGS sequence"/>
</dbReference>
<proteinExistence type="predicted"/>
<dbReference type="EMBL" id="BOMG01000008">
    <property type="protein sequence ID" value="GID52049.1"/>
    <property type="molecule type" value="Genomic_DNA"/>
</dbReference>
<feature type="compositionally biased region" description="Low complexity" evidence="1">
    <location>
        <begin position="35"/>
        <end position="45"/>
    </location>
</feature>
<feature type="signal peptide" evidence="2">
    <location>
        <begin position="1"/>
        <end position="25"/>
    </location>
</feature>
<organism evidence="3 4">
    <name type="scientific">Actinoplanes couchii</name>
    <dbReference type="NCBI Taxonomy" id="403638"/>
    <lineage>
        <taxon>Bacteria</taxon>
        <taxon>Bacillati</taxon>
        <taxon>Actinomycetota</taxon>
        <taxon>Actinomycetes</taxon>
        <taxon>Micromonosporales</taxon>
        <taxon>Micromonosporaceae</taxon>
        <taxon>Actinoplanes</taxon>
    </lineage>
</organism>
<evidence type="ECO:0000256" key="2">
    <source>
        <dbReference type="SAM" id="SignalP"/>
    </source>
</evidence>
<dbReference type="RefSeq" id="WP_203792874.1">
    <property type="nucleotide sequence ID" value="NZ_BAAAQE010000090.1"/>
</dbReference>
<accession>A0ABQ3X0R6</accession>
<keyword evidence="2" id="KW-0732">Signal</keyword>
<name>A0ABQ3X0R6_9ACTN</name>
<protein>
    <recommendedName>
        <fullName evidence="5">Secreted protein</fullName>
    </recommendedName>
</protein>
<evidence type="ECO:0000313" key="3">
    <source>
        <dbReference type="EMBL" id="GID52049.1"/>
    </source>
</evidence>
<feature type="region of interest" description="Disordered" evidence="1">
    <location>
        <begin position="21"/>
        <end position="53"/>
    </location>
</feature>
<comment type="caution">
    <text evidence="3">The sequence shown here is derived from an EMBL/GenBank/DDBJ whole genome shotgun (WGS) entry which is preliminary data.</text>
</comment>
<sequence length="277" mass="29663">MGVSRWLVAGTTLAVSMAGATPAWAAPDPPPPPAVSEEPGAAADVPEPEPEPQADIEFTAAPKETTPGATVVFTGVAGIIDRDSGNAGRVDFYFVRGQKGPRKFAGSATASNSGRFRWSTKATVSGDYIAEYRNRKLAIVANATEYLSVYTHRATDQKLYSWTAGKMSCLPACKTVGPEQFVDAAPIHVTLSRECLQPKSGGRIGFADSQQNAFKPGDPGWRDFPEGQGPAEFDLNPGLTRGRFYFEWTSAPAPAGELTQCNLSFTATQRIVRKVYL</sequence>
<keyword evidence="4" id="KW-1185">Reference proteome</keyword>
<reference evidence="3 4" key="1">
    <citation type="submission" date="2021-01" db="EMBL/GenBank/DDBJ databases">
        <title>Whole genome shotgun sequence of Actinoplanes couchii NBRC 106145.</title>
        <authorList>
            <person name="Komaki H."/>
            <person name="Tamura T."/>
        </authorList>
    </citation>
    <scope>NUCLEOTIDE SEQUENCE [LARGE SCALE GENOMIC DNA]</scope>
    <source>
        <strain evidence="3 4">NBRC 106145</strain>
    </source>
</reference>
<evidence type="ECO:0008006" key="5">
    <source>
        <dbReference type="Google" id="ProtNLM"/>
    </source>
</evidence>
<evidence type="ECO:0000313" key="4">
    <source>
        <dbReference type="Proteomes" id="UP000612282"/>
    </source>
</evidence>
<evidence type="ECO:0000256" key="1">
    <source>
        <dbReference type="SAM" id="MobiDB-lite"/>
    </source>
</evidence>
<feature type="chain" id="PRO_5046932381" description="Secreted protein" evidence="2">
    <location>
        <begin position="26"/>
        <end position="277"/>
    </location>
</feature>
<gene>
    <name evidence="3" type="ORF">Aco03nite_004530</name>
</gene>